<evidence type="ECO:0000256" key="1">
    <source>
        <dbReference type="ARBA" id="ARBA00022491"/>
    </source>
</evidence>
<evidence type="ECO:0000313" key="7">
    <source>
        <dbReference type="EMBL" id="KAA0021225.1"/>
    </source>
</evidence>
<dbReference type="Pfam" id="PF00440">
    <property type="entry name" value="TetR_N"/>
    <property type="match status" value="1"/>
</dbReference>
<dbReference type="GO" id="GO:0003700">
    <property type="term" value="F:DNA-binding transcription factor activity"/>
    <property type="evidence" value="ECO:0007669"/>
    <property type="project" value="TreeGrafter"/>
</dbReference>
<keyword evidence="2" id="KW-0805">Transcription regulation</keyword>
<evidence type="ECO:0000313" key="8">
    <source>
        <dbReference type="Proteomes" id="UP000322244"/>
    </source>
</evidence>
<dbReference type="RefSeq" id="WP_149432058.1">
    <property type="nucleotide sequence ID" value="NZ_VLNY01000011.1"/>
</dbReference>
<accession>A0A5A7S9K0</accession>
<comment type="caution">
    <text evidence="7">The sequence shown here is derived from an EMBL/GenBank/DDBJ whole genome shotgun (WGS) entry which is preliminary data.</text>
</comment>
<keyword evidence="1" id="KW-0678">Repressor</keyword>
<dbReference type="Pfam" id="PF13977">
    <property type="entry name" value="TetR_C_6"/>
    <property type="match status" value="1"/>
</dbReference>
<dbReference type="AlphaFoldDB" id="A0A5A7S9K0"/>
<dbReference type="Gene3D" id="1.10.357.10">
    <property type="entry name" value="Tetracycline Repressor, domain 2"/>
    <property type="match status" value="1"/>
</dbReference>
<dbReference type="PANTHER" id="PTHR30055:SF234">
    <property type="entry name" value="HTH-TYPE TRANSCRIPTIONAL REGULATOR BETI"/>
    <property type="match status" value="1"/>
</dbReference>
<dbReference type="InterPro" id="IPR036271">
    <property type="entry name" value="Tet_transcr_reg_TetR-rel_C_sf"/>
</dbReference>
<dbReference type="InterPro" id="IPR039538">
    <property type="entry name" value="BetI_C"/>
</dbReference>
<gene>
    <name evidence="7" type="ORF">FOY51_20205</name>
</gene>
<evidence type="ECO:0000256" key="5">
    <source>
        <dbReference type="PROSITE-ProRule" id="PRU00335"/>
    </source>
</evidence>
<dbReference type="PROSITE" id="PS50977">
    <property type="entry name" value="HTH_TETR_2"/>
    <property type="match status" value="1"/>
</dbReference>
<protein>
    <submittedName>
        <fullName evidence="7">TetR/AcrR family transcriptional regulator</fullName>
    </submittedName>
</protein>
<evidence type="ECO:0000256" key="3">
    <source>
        <dbReference type="ARBA" id="ARBA00023125"/>
    </source>
</evidence>
<dbReference type="PRINTS" id="PR00455">
    <property type="entry name" value="HTHTETR"/>
</dbReference>
<dbReference type="SUPFAM" id="SSF48498">
    <property type="entry name" value="Tetracyclin repressor-like, C-terminal domain"/>
    <property type="match status" value="1"/>
</dbReference>
<evidence type="ECO:0000256" key="4">
    <source>
        <dbReference type="ARBA" id="ARBA00023163"/>
    </source>
</evidence>
<feature type="domain" description="HTH tetR-type" evidence="6">
    <location>
        <begin position="23"/>
        <end position="83"/>
    </location>
</feature>
<keyword evidence="8" id="KW-1185">Reference proteome</keyword>
<dbReference type="Proteomes" id="UP000322244">
    <property type="component" value="Unassembled WGS sequence"/>
</dbReference>
<dbReference type="InterPro" id="IPR009057">
    <property type="entry name" value="Homeodomain-like_sf"/>
</dbReference>
<evidence type="ECO:0000256" key="2">
    <source>
        <dbReference type="ARBA" id="ARBA00023015"/>
    </source>
</evidence>
<evidence type="ECO:0000259" key="6">
    <source>
        <dbReference type="PROSITE" id="PS50977"/>
    </source>
</evidence>
<keyword evidence="3 5" id="KW-0238">DNA-binding</keyword>
<dbReference type="PANTHER" id="PTHR30055">
    <property type="entry name" value="HTH-TYPE TRANSCRIPTIONAL REGULATOR RUTR"/>
    <property type="match status" value="1"/>
</dbReference>
<name>A0A5A7S9K0_9NOCA</name>
<organism evidence="7 8">
    <name type="scientific">Antrihabitans cavernicola</name>
    <dbReference type="NCBI Taxonomy" id="2495913"/>
    <lineage>
        <taxon>Bacteria</taxon>
        <taxon>Bacillati</taxon>
        <taxon>Actinomycetota</taxon>
        <taxon>Actinomycetes</taxon>
        <taxon>Mycobacteriales</taxon>
        <taxon>Nocardiaceae</taxon>
        <taxon>Antrihabitans</taxon>
    </lineage>
</organism>
<feature type="DNA-binding region" description="H-T-H motif" evidence="5">
    <location>
        <begin position="46"/>
        <end position="65"/>
    </location>
</feature>
<dbReference type="OrthoDB" id="7252896at2"/>
<dbReference type="SUPFAM" id="SSF46689">
    <property type="entry name" value="Homeodomain-like"/>
    <property type="match status" value="1"/>
</dbReference>
<sequence>MGAISRKATMFAVARVSRAESKERTHRRVLDAAVSMFLEHGYNACSLEQIADAAGYSTGAVYSNFGGKPELASAAIEELYQRETLRVLGVLAEAGPSVQAWMVILRDWVQRTIGDRQWARFELELSVVMATRDELRPLLSQRYARMRAQLAASVRVAAEQGAFKTDADWDGTAVLLLGLILGISLQRVVDPLLPTDQLVHGLETLVGAPLPTTTSKHI</sequence>
<dbReference type="GO" id="GO:0000976">
    <property type="term" value="F:transcription cis-regulatory region binding"/>
    <property type="evidence" value="ECO:0007669"/>
    <property type="project" value="TreeGrafter"/>
</dbReference>
<dbReference type="InterPro" id="IPR001647">
    <property type="entry name" value="HTH_TetR"/>
</dbReference>
<reference evidence="7 8" key="1">
    <citation type="submission" date="2019-07" db="EMBL/GenBank/DDBJ databases">
        <title>Rhodococcus cavernicolus sp. nov., isolated from a cave.</title>
        <authorList>
            <person name="Lee S.D."/>
        </authorList>
    </citation>
    <scope>NUCLEOTIDE SEQUENCE [LARGE SCALE GENOMIC DNA]</scope>
    <source>
        <strain evidence="7 8">C1-24</strain>
    </source>
</reference>
<proteinExistence type="predicted"/>
<keyword evidence="4" id="KW-0804">Transcription</keyword>
<dbReference type="EMBL" id="VLNY01000011">
    <property type="protein sequence ID" value="KAA0021225.1"/>
    <property type="molecule type" value="Genomic_DNA"/>
</dbReference>
<dbReference type="InterPro" id="IPR050109">
    <property type="entry name" value="HTH-type_TetR-like_transc_reg"/>
</dbReference>